<dbReference type="STRING" id="996166.SAMN05192554_102263"/>
<dbReference type="EMBL" id="FNIA01000002">
    <property type="protein sequence ID" value="SDM45245.1"/>
    <property type="molecule type" value="Genomic_DNA"/>
</dbReference>
<dbReference type="Proteomes" id="UP000199370">
    <property type="component" value="Unassembled WGS sequence"/>
</dbReference>
<evidence type="ECO:0008006" key="3">
    <source>
        <dbReference type="Google" id="ProtNLM"/>
    </source>
</evidence>
<name>A0A1G9TDK7_9EURY</name>
<accession>A0A1G9TDK7</accession>
<dbReference type="AlphaFoldDB" id="A0A1G9TDK7"/>
<evidence type="ECO:0000313" key="1">
    <source>
        <dbReference type="EMBL" id="SDM45245.1"/>
    </source>
</evidence>
<evidence type="ECO:0000313" key="2">
    <source>
        <dbReference type="Proteomes" id="UP000199370"/>
    </source>
</evidence>
<sequence length="170" mass="18470">MRRRTVLAGGGATFTTLLGGCFSADTLVDDSPSLPPGLSVTTEHVVWDVLPDSRDRRERLYDGGTVHRLFTERENATRAISAPNLPASFLDETDFDESFVVVVQYGRQSATWLELDRIERTDDGLDIVARVAEPSGGYGDDLAIHSLLLRVTDPAGGVPESLRATVVDDP</sequence>
<keyword evidence="2" id="KW-1185">Reference proteome</keyword>
<dbReference type="RefSeq" id="WP_089731482.1">
    <property type="nucleotide sequence ID" value="NZ_FNIA01000002.1"/>
</dbReference>
<dbReference type="OrthoDB" id="206092at2157"/>
<dbReference type="PROSITE" id="PS51257">
    <property type="entry name" value="PROKAR_LIPOPROTEIN"/>
    <property type="match status" value="1"/>
</dbReference>
<proteinExistence type="predicted"/>
<organism evidence="1 2">
    <name type="scientific">Haloarchaeobius iranensis</name>
    <dbReference type="NCBI Taxonomy" id="996166"/>
    <lineage>
        <taxon>Archaea</taxon>
        <taxon>Methanobacteriati</taxon>
        <taxon>Methanobacteriota</taxon>
        <taxon>Stenosarchaea group</taxon>
        <taxon>Halobacteria</taxon>
        <taxon>Halobacteriales</taxon>
        <taxon>Halorubellaceae</taxon>
        <taxon>Haloarchaeobius</taxon>
    </lineage>
</organism>
<gene>
    <name evidence="1" type="ORF">SAMN05192554_102263</name>
</gene>
<protein>
    <recommendedName>
        <fullName evidence="3">Lipoprotein</fullName>
    </recommendedName>
</protein>
<reference evidence="1 2" key="1">
    <citation type="submission" date="2016-10" db="EMBL/GenBank/DDBJ databases">
        <authorList>
            <person name="de Groot N.N."/>
        </authorList>
    </citation>
    <scope>NUCLEOTIDE SEQUENCE [LARGE SCALE GENOMIC DNA]</scope>
    <source>
        <strain evidence="2">EB21,IBRC-M 10013,KCTC 4048</strain>
    </source>
</reference>